<dbReference type="GO" id="GO:0009401">
    <property type="term" value="P:phosphoenolpyruvate-dependent sugar phosphotransferase system"/>
    <property type="evidence" value="ECO:0007669"/>
    <property type="project" value="UniProtKB-KW"/>
</dbReference>
<dbReference type="PROSITE" id="PS51095">
    <property type="entry name" value="PTS_EIIA_TYPE_3"/>
    <property type="match status" value="1"/>
</dbReference>
<dbReference type="PANTHER" id="PTHR34382:SF10">
    <property type="entry name" value="PTS SYSTEM OLIGO-BETA-MANNOSIDE-SPECIFIC EIIA COMPONENT"/>
    <property type="match status" value="1"/>
</dbReference>
<keyword evidence="9" id="KW-1185">Reference proteome</keyword>
<dbReference type="Gene3D" id="1.20.58.80">
    <property type="entry name" value="Phosphotransferase system, lactose/cellobiose-type IIA subunit"/>
    <property type="match status" value="1"/>
</dbReference>
<dbReference type="AlphaFoldDB" id="H3NPP1"/>
<evidence type="ECO:0000256" key="7">
    <source>
        <dbReference type="PROSITE-ProRule" id="PRU00418"/>
    </source>
</evidence>
<keyword evidence="4" id="KW-0598">Phosphotransferase system</keyword>
<evidence type="ECO:0000256" key="4">
    <source>
        <dbReference type="ARBA" id="ARBA00022683"/>
    </source>
</evidence>
<feature type="active site" description="Tele-phosphohistidine intermediate" evidence="5">
    <location>
        <position position="71"/>
    </location>
</feature>
<dbReference type="InterPro" id="IPR036542">
    <property type="entry name" value="PTS_IIA_lac/cel_sf"/>
</dbReference>
<evidence type="ECO:0000256" key="2">
    <source>
        <dbReference type="ARBA" id="ARBA00022597"/>
    </source>
</evidence>
<dbReference type="GO" id="GO:0046872">
    <property type="term" value="F:metal ion binding"/>
    <property type="evidence" value="ECO:0007669"/>
    <property type="project" value="UniProtKB-KW"/>
</dbReference>
<reference evidence="8 9" key="1">
    <citation type="submission" date="2012-01" db="EMBL/GenBank/DDBJ databases">
        <title>The Genome Sequence of Helcococcus kunzii ATCC 51366.</title>
        <authorList>
            <consortium name="The Broad Institute Genome Sequencing Platform"/>
            <person name="Earl A."/>
            <person name="Ward D."/>
            <person name="Feldgarden M."/>
            <person name="Gevers D."/>
            <person name="Huys G."/>
            <person name="Young S.K."/>
            <person name="Zeng Q."/>
            <person name="Gargeya S."/>
            <person name="Fitzgerald M."/>
            <person name="Haas B."/>
            <person name="Abouelleil A."/>
            <person name="Alvarado L."/>
            <person name="Arachchi H.M."/>
            <person name="Berlin A."/>
            <person name="Chapman S.B."/>
            <person name="Gearin G."/>
            <person name="Goldberg J."/>
            <person name="Griggs A."/>
            <person name="Gujja S."/>
            <person name="Hansen M."/>
            <person name="Heiman D."/>
            <person name="Howarth C."/>
            <person name="Larimer J."/>
            <person name="Lui A."/>
            <person name="MacDonald P.J.P."/>
            <person name="McCowen C."/>
            <person name="Montmayeur A."/>
            <person name="Murphy C."/>
            <person name="Neiman D."/>
            <person name="Pearson M."/>
            <person name="Priest M."/>
            <person name="Roberts A."/>
            <person name="Saif S."/>
            <person name="Shea T."/>
            <person name="Sisk P."/>
            <person name="Stolte C."/>
            <person name="Sykes S."/>
            <person name="Wortman J."/>
            <person name="Nusbaum C."/>
            <person name="Birren B."/>
        </authorList>
    </citation>
    <scope>NUCLEOTIDE SEQUENCE [LARGE SCALE GENOMIC DNA]</scope>
    <source>
        <strain evidence="8 9">ATCC 51366</strain>
    </source>
</reference>
<evidence type="ECO:0000313" key="9">
    <source>
        <dbReference type="Proteomes" id="UP000004191"/>
    </source>
</evidence>
<sequence>MICFQIISSSGAAKSSYIEAMRYARKFDFEKAEELIEEGKKEYLKAHEAHSELIYKETNGEKIDFSLILMHAEDQLMAADNFRLICEENISILKLVKDLK</sequence>
<keyword evidence="3" id="KW-0808">Transferase</keyword>
<dbReference type="STRING" id="883114.HMPREF9709_01313"/>
<dbReference type="Pfam" id="PF02255">
    <property type="entry name" value="PTS_IIA"/>
    <property type="match status" value="1"/>
</dbReference>
<accession>H3NPP1</accession>
<dbReference type="InterPro" id="IPR003188">
    <property type="entry name" value="PTS_IIA_lac/cel"/>
</dbReference>
<dbReference type="EMBL" id="AGEI01000024">
    <property type="protein sequence ID" value="EHR33269.1"/>
    <property type="molecule type" value="Genomic_DNA"/>
</dbReference>
<evidence type="ECO:0000256" key="1">
    <source>
        <dbReference type="ARBA" id="ARBA00022448"/>
    </source>
</evidence>
<evidence type="ECO:0000256" key="5">
    <source>
        <dbReference type="PIRSR" id="PIRSR000699-1"/>
    </source>
</evidence>
<comment type="caution">
    <text evidence="8">The sequence shown here is derived from an EMBL/GenBank/DDBJ whole genome shotgun (WGS) entry which is preliminary data.</text>
</comment>
<comment type="cofactor">
    <cofactor evidence="6">
        <name>Mg(2+)</name>
        <dbReference type="ChEBI" id="CHEBI:18420"/>
    </cofactor>
    <text evidence="6">Binds 1 Mg(2+) ion per trimer.</text>
</comment>
<keyword evidence="6" id="KW-0460">Magnesium</keyword>
<dbReference type="HOGENOM" id="CLU_152490_0_0_9"/>
<dbReference type="PIRSF" id="PIRSF000699">
    <property type="entry name" value="PTS_IILac_III"/>
    <property type="match status" value="1"/>
</dbReference>
<evidence type="ECO:0000256" key="3">
    <source>
        <dbReference type="ARBA" id="ARBA00022679"/>
    </source>
</evidence>
<gene>
    <name evidence="8" type="ORF">HMPREF9709_01313</name>
</gene>
<feature type="binding site" evidence="6">
    <location>
        <position position="74"/>
    </location>
    <ligand>
        <name>Mg(2+)</name>
        <dbReference type="ChEBI" id="CHEBI:18420"/>
        <note>ligand shared between all trimeric partners</note>
    </ligand>
</feature>
<dbReference type="CDD" id="cd00215">
    <property type="entry name" value="PTS_IIA_lac"/>
    <property type="match status" value="1"/>
</dbReference>
<dbReference type="GO" id="GO:0016740">
    <property type="term" value="F:transferase activity"/>
    <property type="evidence" value="ECO:0007669"/>
    <property type="project" value="UniProtKB-KW"/>
</dbReference>
<dbReference type="SUPFAM" id="SSF46973">
    <property type="entry name" value="Enzyme IIa from lactose specific PTS, IIa-lac"/>
    <property type="match status" value="1"/>
</dbReference>
<keyword evidence="2" id="KW-0762">Sugar transport</keyword>
<keyword evidence="6" id="KW-0479">Metal-binding</keyword>
<dbReference type="Proteomes" id="UP000004191">
    <property type="component" value="Unassembled WGS sequence"/>
</dbReference>
<feature type="modified residue" description="Phosphohistidine; by HPr" evidence="7">
    <location>
        <position position="71"/>
    </location>
</feature>
<evidence type="ECO:0000313" key="8">
    <source>
        <dbReference type="EMBL" id="EHR33269.1"/>
    </source>
</evidence>
<evidence type="ECO:0000256" key="6">
    <source>
        <dbReference type="PIRSR" id="PIRSR000699-2"/>
    </source>
</evidence>
<dbReference type="PANTHER" id="PTHR34382">
    <property type="entry name" value="PTS SYSTEM N,N'-DIACETYLCHITOBIOSE-SPECIFIC EIIA COMPONENT"/>
    <property type="match status" value="1"/>
</dbReference>
<keyword evidence="1" id="KW-0813">Transport</keyword>
<dbReference type="eggNOG" id="COG1447">
    <property type="taxonomic scope" value="Bacteria"/>
</dbReference>
<proteinExistence type="predicted"/>
<protein>
    <recommendedName>
        <fullName evidence="10">PTS system, lactose-specific IIa component</fullName>
    </recommendedName>
</protein>
<evidence type="ECO:0008006" key="10">
    <source>
        <dbReference type="Google" id="ProtNLM"/>
    </source>
</evidence>
<dbReference type="PATRIC" id="fig|883114.3.peg.1304"/>
<name>H3NPP1_9FIRM</name>
<organism evidence="8 9">
    <name type="scientific">Helcococcus kunzii ATCC 51366</name>
    <dbReference type="NCBI Taxonomy" id="883114"/>
    <lineage>
        <taxon>Bacteria</taxon>
        <taxon>Bacillati</taxon>
        <taxon>Bacillota</taxon>
        <taxon>Tissierellia</taxon>
        <taxon>Tissierellales</taxon>
        <taxon>Peptoniphilaceae</taxon>
        <taxon>Helcococcus</taxon>
    </lineage>
</organism>